<accession>A0A3G6RL25</accession>
<dbReference type="OrthoDB" id="767727at2"/>
<evidence type="ECO:0000313" key="3">
    <source>
        <dbReference type="Proteomes" id="UP000236262"/>
    </source>
</evidence>
<evidence type="ECO:0000313" key="1">
    <source>
        <dbReference type="EMBL" id="AZA83544.1"/>
    </source>
</evidence>
<keyword evidence="4" id="KW-1185">Reference proteome</keyword>
<evidence type="ECO:0008006" key="5">
    <source>
        <dbReference type="Google" id="ProtNLM"/>
    </source>
</evidence>
<gene>
    <name evidence="2" type="ORF">C1637_15175</name>
    <name evidence="1" type="ORF">EG342_17390</name>
</gene>
<dbReference type="Proteomes" id="UP000236262">
    <property type="component" value="Unassembled WGS sequence"/>
</dbReference>
<proteinExistence type="predicted"/>
<reference evidence="1 4" key="2">
    <citation type="submission" date="2018-11" db="EMBL/GenBank/DDBJ databases">
        <title>Proposal to divide the Flavobacteriaceae and reorganize its genera based on Amino Acid Identity values calculated from whole genome sequences.</title>
        <authorList>
            <person name="Nicholson A.C."/>
            <person name="Gulvik C.A."/>
            <person name="Whitney A.M."/>
            <person name="Humrighouse B.W."/>
            <person name="Bell M."/>
            <person name="Holmes B."/>
            <person name="Steigerwalt A.G."/>
            <person name="Villarma A."/>
            <person name="Sheth M."/>
            <person name="Batra D."/>
            <person name="Pryor J."/>
            <person name="Bernardet J.-F."/>
            <person name="Hugo C."/>
            <person name="Kampfer P."/>
            <person name="Newman J."/>
            <person name="McQuiston J.R."/>
        </authorList>
    </citation>
    <scope>NUCLEOTIDE SEQUENCE [LARGE SCALE GENOMIC DNA]</scope>
    <source>
        <strain evidence="1 4">KC_1864</strain>
    </source>
</reference>
<dbReference type="KEGG" id="clac:EG342_17390"/>
<evidence type="ECO:0000313" key="2">
    <source>
        <dbReference type="EMBL" id="PNW13162.1"/>
    </source>
</evidence>
<dbReference type="RefSeq" id="WP_103292564.1">
    <property type="nucleotide sequence ID" value="NZ_CP033924.1"/>
</dbReference>
<organism evidence="2 3">
    <name type="scientific">Chryseobacterium lactis</name>
    <dbReference type="NCBI Taxonomy" id="1241981"/>
    <lineage>
        <taxon>Bacteria</taxon>
        <taxon>Pseudomonadati</taxon>
        <taxon>Bacteroidota</taxon>
        <taxon>Flavobacteriia</taxon>
        <taxon>Flavobacteriales</taxon>
        <taxon>Weeksellaceae</taxon>
        <taxon>Chryseobacterium group</taxon>
        <taxon>Chryseobacterium</taxon>
    </lineage>
</organism>
<sequence>MKKTVAFPFFIVILVILFSCKGPERKKLNFPNNLKSTRWIINAGGLIAPVGEKTYYLSKRIDTAFILNFHAVDFLDAEKFKSYDSWECGNDCFTEIHGRYYFTEKNQIQMEVDSISTSGTCDAPTKIFKPAKNMSFNLMKEGEHLKLTRK</sequence>
<dbReference type="PROSITE" id="PS51257">
    <property type="entry name" value="PROKAR_LIPOPROTEIN"/>
    <property type="match status" value="1"/>
</dbReference>
<dbReference type="Proteomes" id="UP000279972">
    <property type="component" value="Chromosome"/>
</dbReference>
<dbReference type="AlphaFoldDB" id="A0A3G6RL25"/>
<dbReference type="EMBL" id="PPEH01000005">
    <property type="protein sequence ID" value="PNW13162.1"/>
    <property type="molecule type" value="Genomic_DNA"/>
</dbReference>
<reference evidence="2 3" key="1">
    <citation type="submission" date="2018-01" db="EMBL/GenBank/DDBJ databases">
        <title>Draft genome sequences of Chryseobacterium lactis NCTC11390, Chryseobacterium oncorhynchi 701B-08, and Chryseobacterium viscerum 687B-08.</title>
        <authorList>
            <person name="Jeong J.-J."/>
            <person name="Lee Y.J."/>
            <person name="Park B."/>
            <person name="Choi I.-G."/>
            <person name="Kim K.D."/>
        </authorList>
    </citation>
    <scope>NUCLEOTIDE SEQUENCE [LARGE SCALE GENOMIC DNA]</scope>
    <source>
        <strain evidence="2 3">NCTC11390</strain>
    </source>
</reference>
<dbReference type="EMBL" id="CP033924">
    <property type="protein sequence ID" value="AZA83544.1"/>
    <property type="molecule type" value="Genomic_DNA"/>
</dbReference>
<protein>
    <recommendedName>
        <fullName evidence="5">Lipocalin-like domain-containing protein</fullName>
    </recommendedName>
</protein>
<evidence type="ECO:0000313" key="4">
    <source>
        <dbReference type="Proteomes" id="UP000279972"/>
    </source>
</evidence>
<name>A0A3G6RL25_CHRLC</name>